<name>A0ABT6TC95_9BACL</name>
<dbReference type="InterPro" id="IPR046953">
    <property type="entry name" value="Spore_GerAC-like_C"/>
</dbReference>
<dbReference type="Proteomes" id="UP001161691">
    <property type="component" value="Unassembled WGS sequence"/>
</dbReference>
<dbReference type="RefSeq" id="WP_282906963.1">
    <property type="nucleotide sequence ID" value="NZ_JAGRPV010000001.1"/>
</dbReference>
<evidence type="ECO:0000256" key="3">
    <source>
        <dbReference type="ARBA" id="ARBA00022544"/>
    </source>
</evidence>
<accession>A0ABT6TC95</accession>
<keyword evidence="11" id="KW-1185">Reference proteome</keyword>
<organism evidence="10 11">
    <name type="scientific">Cohnella hashimotonis</name>
    <dbReference type="NCBI Taxonomy" id="2826895"/>
    <lineage>
        <taxon>Bacteria</taxon>
        <taxon>Bacillati</taxon>
        <taxon>Bacillota</taxon>
        <taxon>Bacilli</taxon>
        <taxon>Bacillales</taxon>
        <taxon>Paenibacillaceae</taxon>
        <taxon>Cohnella</taxon>
    </lineage>
</organism>
<keyword evidence="6" id="KW-0564">Palmitate</keyword>
<comment type="caution">
    <text evidence="10">The sequence shown here is derived from an EMBL/GenBank/DDBJ whole genome shotgun (WGS) entry which is preliminary data.</text>
</comment>
<evidence type="ECO:0000256" key="4">
    <source>
        <dbReference type="ARBA" id="ARBA00022729"/>
    </source>
</evidence>
<feature type="domain" description="Spore germination GerAC-like C-terminal" evidence="8">
    <location>
        <begin position="246"/>
        <end position="413"/>
    </location>
</feature>
<keyword evidence="5" id="KW-0472">Membrane</keyword>
<keyword evidence="3" id="KW-0309">Germination</keyword>
<evidence type="ECO:0000259" key="9">
    <source>
        <dbReference type="Pfam" id="PF25198"/>
    </source>
</evidence>
<comment type="subcellular location">
    <subcellularLocation>
        <location evidence="1">Membrane</location>
        <topology evidence="1">Lipid-anchor</topology>
    </subcellularLocation>
</comment>
<dbReference type="NCBIfam" id="TIGR02887">
    <property type="entry name" value="spore_ger_x_C"/>
    <property type="match status" value="1"/>
</dbReference>
<dbReference type="InterPro" id="IPR008844">
    <property type="entry name" value="Spore_GerAC-like"/>
</dbReference>
<dbReference type="Gene3D" id="3.30.300.210">
    <property type="entry name" value="Nutrient germinant receptor protein C, domain 3"/>
    <property type="match status" value="1"/>
</dbReference>
<comment type="similarity">
    <text evidence="2">Belongs to the GerABKC lipoprotein family.</text>
</comment>
<feature type="domain" description="Spore germination protein N-terminal" evidence="9">
    <location>
        <begin position="34"/>
        <end position="236"/>
    </location>
</feature>
<gene>
    <name evidence="10" type="ORF">KB449_03110</name>
</gene>
<sequence length="417" mass="46771">MSVNGLNPWRRIARLAARLVPLLAATTLMCGCWDRTEIEDRAIVLGISIDKAPPEDESEEEAITHYVRGLGPPASDLIRVGVQIALPGRIPLGPGESGGGGGGNDPQKTVWVLDVVGHSVNDALMNLQQELSAKLFFGHLRVIVVSEEMARFGLENVDDYFHRNSEVRRMAWMMVAKGEALSLMKASPKLERVPSLYLMTTLDEGIRMGKFPQDYIGLFWSRKSKLGQEGFLPYVELKKNQTLQIQGLALFQNSRMVGATMPLDIAVYMALKGNNPGGYSAFVKLRNTEVMTHVTHRQAKTSFEIRDGKPYFKFKVAFELNLEEKINNELNIQDPAVIHEIEESQKKGATKLIESFIGKTQSLGSDVLGLGEYVRAKAPAYWNRNVGTKERWQRMYKDIAYEIDIDMKIRRIGMKAE</sequence>
<evidence type="ECO:0000256" key="2">
    <source>
        <dbReference type="ARBA" id="ARBA00007886"/>
    </source>
</evidence>
<dbReference type="InterPro" id="IPR038501">
    <property type="entry name" value="Spore_GerAC_C_sf"/>
</dbReference>
<proteinExistence type="inferred from homology"/>
<protein>
    <submittedName>
        <fullName evidence="10">Ger(X)C family spore germination protein</fullName>
    </submittedName>
</protein>
<reference evidence="10" key="1">
    <citation type="submission" date="2023-04" db="EMBL/GenBank/DDBJ databases">
        <title>Comparative genomic analysis of Cohnella hashimotonis sp. nov., isolated from the International Space Station.</title>
        <authorList>
            <person name="Venkateswaran K."/>
            <person name="Simpson A."/>
        </authorList>
    </citation>
    <scope>NUCLEOTIDE SEQUENCE</scope>
    <source>
        <strain evidence="10">F6_2S_P_1</strain>
    </source>
</reference>
<dbReference type="Pfam" id="PF05504">
    <property type="entry name" value="Spore_GerAC"/>
    <property type="match status" value="1"/>
</dbReference>
<dbReference type="PANTHER" id="PTHR35789">
    <property type="entry name" value="SPORE GERMINATION PROTEIN B3"/>
    <property type="match status" value="1"/>
</dbReference>
<evidence type="ECO:0000256" key="1">
    <source>
        <dbReference type="ARBA" id="ARBA00004635"/>
    </source>
</evidence>
<dbReference type="EMBL" id="JAGRPV010000001">
    <property type="protein sequence ID" value="MDI4643928.1"/>
    <property type="molecule type" value="Genomic_DNA"/>
</dbReference>
<dbReference type="InterPro" id="IPR057336">
    <property type="entry name" value="GerAC_N"/>
</dbReference>
<evidence type="ECO:0000256" key="6">
    <source>
        <dbReference type="ARBA" id="ARBA00023139"/>
    </source>
</evidence>
<evidence type="ECO:0000259" key="8">
    <source>
        <dbReference type="Pfam" id="PF05504"/>
    </source>
</evidence>
<evidence type="ECO:0000313" key="11">
    <source>
        <dbReference type="Proteomes" id="UP001161691"/>
    </source>
</evidence>
<dbReference type="Pfam" id="PF25198">
    <property type="entry name" value="Spore_GerAC_N"/>
    <property type="match status" value="1"/>
</dbReference>
<keyword evidence="7" id="KW-0449">Lipoprotein</keyword>
<evidence type="ECO:0000313" key="10">
    <source>
        <dbReference type="EMBL" id="MDI4643928.1"/>
    </source>
</evidence>
<keyword evidence="4" id="KW-0732">Signal</keyword>
<evidence type="ECO:0000256" key="7">
    <source>
        <dbReference type="ARBA" id="ARBA00023288"/>
    </source>
</evidence>
<evidence type="ECO:0000256" key="5">
    <source>
        <dbReference type="ARBA" id="ARBA00023136"/>
    </source>
</evidence>
<dbReference type="PANTHER" id="PTHR35789:SF1">
    <property type="entry name" value="SPORE GERMINATION PROTEIN B3"/>
    <property type="match status" value="1"/>
</dbReference>